<evidence type="ECO:0000313" key="8">
    <source>
        <dbReference type="EMBL" id="MCI01291.1"/>
    </source>
</evidence>
<dbReference type="EMBL" id="LXQA010045747">
    <property type="protein sequence ID" value="MCI01291.1"/>
    <property type="molecule type" value="Genomic_DNA"/>
</dbReference>
<evidence type="ECO:0000259" key="7">
    <source>
        <dbReference type="Pfam" id="PF17917"/>
    </source>
</evidence>
<dbReference type="Gene3D" id="3.30.420.10">
    <property type="entry name" value="Ribonuclease H-like superfamily/Ribonuclease H"/>
    <property type="match status" value="1"/>
</dbReference>
<keyword evidence="9" id="KW-1185">Reference proteome</keyword>
<feature type="domain" description="Reverse transcriptase RNase H-like" evidence="7">
    <location>
        <begin position="1"/>
        <end position="84"/>
    </location>
</feature>
<dbReference type="SUPFAM" id="SSF53098">
    <property type="entry name" value="Ribonuclease H-like"/>
    <property type="match status" value="1"/>
</dbReference>
<keyword evidence="4" id="KW-0255">Endonuclease</keyword>
<evidence type="ECO:0000256" key="5">
    <source>
        <dbReference type="ARBA" id="ARBA00022801"/>
    </source>
</evidence>
<dbReference type="Pfam" id="PF17917">
    <property type="entry name" value="RT_RNaseH"/>
    <property type="match status" value="1"/>
</dbReference>
<dbReference type="GO" id="GO:0003676">
    <property type="term" value="F:nucleic acid binding"/>
    <property type="evidence" value="ECO:0007669"/>
    <property type="project" value="InterPro"/>
</dbReference>
<sequence>MGAVLLQNKHPIAYFSKVFCPRMMNASTYIRELYAITSAVKKWRQYLLGTYFIIQTDHRSLRELLTQVIQTPEQQHYLAKLLGYHYEIQYKPGNTNVVADALSRSITAEEPGSYSLSVPHCSFLESLKQELASNSEFQLLQQRMQSTPEKFVGFKYKDGLIFKEHKIWISPSSKFRELLMREYHETLIAGHAGVDKTNIMTLLLLGMLKTKYSTLKPAGLLQPLPLPTQIWEDISLDFITGLPPSQGFTVLLVIVDRFSKGIHLGVLKSGFTAHKVAELFIDIY</sequence>
<dbReference type="AlphaFoldDB" id="A0A392NN59"/>
<evidence type="ECO:0000256" key="3">
    <source>
        <dbReference type="ARBA" id="ARBA00022722"/>
    </source>
</evidence>
<name>A0A392NN59_9FABA</name>
<keyword evidence="6" id="KW-0695">RNA-directed DNA polymerase</keyword>
<keyword evidence="1" id="KW-0808">Transferase</keyword>
<comment type="caution">
    <text evidence="8">The sequence shown here is derived from an EMBL/GenBank/DDBJ whole genome shotgun (WGS) entry which is preliminary data.</text>
</comment>
<feature type="non-terminal residue" evidence="8">
    <location>
        <position position="284"/>
    </location>
</feature>
<protein>
    <submittedName>
        <fullName evidence="8">Ty-3/Gypsy retrotransposon polyprotein</fullName>
    </submittedName>
</protein>
<proteinExistence type="predicted"/>
<organism evidence="8 9">
    <name type="scientific">Trifolium medium</name>
    <dbReference type="NCBI Taxonomy" id="97028"/>
    <lineage>
        <taxon>Eukaryota</taxon>
        <taxon>Viridiplantae</taxon>
        <taxon>Streptophyta</taxon>
        <taxon>Embryophyta</taxon>
        <taxon>Tracheophyta</taxon>
        <taxon>Spermatophyta</taxon>
        <taxon>Magnoliopsida</taxon>
        <taxon>eudicotyledons</taxon>
        <taxon>Gunneridae</taxon>
        <taxon>Pentapetalae</taxon>
        <taxon>rosids</taxon>
        <taxon>fabids</taxon>
        <taxon>Fabales</taxon>
        <taxon>Fabaceae</taxon>
        <taxon>Papilionoideae</taxon>
        <taxon>50 kb inversion clade</taxon>
        <taxon>NPAAA clade</taxon>
        <taxon>Hologalegina</taxon>
        <taxon>IRL clade</taxon>
        <taxon>Trifolieae</taxon>
        <taxon>Trifolium</taxon>
    </lineage>
</organism>
<evidence type="ECO:0000256" key="2">
    <source>
        <dbReference type="ARBA" id="ARBA00022695"/>
    </source>
</evidence>
<keyword evidence="3" id="KW-0540">Nuclease</keyword>
<dbReference type="InterPro" id="IPR012337">
    <property type="entry name" value="RNaseH-like_sf"/>
</dbReference>
<reference evidence="8 9" key="1">
    <citation type="journal article" date="2018" name="Front. Plant Sci.">
        <title>Red Clover (Trifolium pratense) and Zigzag Clover (T. medium) - A Picture of Genomic Similarities and Differences.</title>
        <authorList>
            <person name="Dluhosova J."/>
            <person name="Istvanek J."/>
            <person name="Nedelnik J."/>
            <person name="Repkova J."/>
        </authorList>
    </citation>
    <scope>NUCLEOTIDE SEQUENCE [LARGE SCALE GENOMIC DNA]</scope>
    <source>
        <strain evidence="9">cv. 10/8</strain>
        <tissue evidence="8">Leaf</tissue>
    </source>
</reference>
<dbReference type="GO" id="GO:0016787">
    <property type="term" value="F:hydrolase activity"/>
    <property type="evidence" value="ECO:0007669"/>
    <property type="project" value="UniProtKB-KW"/>
</dbReference>
<dbReference type="InterPro" id="IPR050951">
    <property type="entry name" value="Retrovirus_Pol_polyprotein"/>
</dbReference>
<dbReference type="InterPro" id="IPR043502">
    <property type="entry name" value="DNA/RNA_pol_sf"/>
</dbReference>
<keyword evidence="5" id="KW-0378">Hydrolase</keyword>
<dbReference type="PANTHER" id="PTHR37984:SF5">
    <property type="entry name" value="PROTEIN NYNRIN-LIKE"/>
    <property type="match status" value="1"/>
</dbReference>
<evidence type="ECO:0000313" key="9">
    <source>
        <dbReference type="Proteomes" id="UP000265520"/>
    </source>
</evidence>
<evidence type="ECO:0000256" key="6">
    <source>
        <dbReference type="ARBA" id="ARBA00022918"/>
    </source>
</evidence>
<evidence type="ECO:0000256" key="1">
    <source>
        <dbReference type="ARBA" id="ARBA00022679"/>
    </source>
</evidence>
<dbReference type="InterPro" id="IPR041373">
    <property type="entry name" value="RT_RNaseH"/>
</dbReference>
<keyword evidence="2" id="KW-0548">Nucleotidyltransferase</keyword>
<dbReference type="GO" id="GO:0003964">
    <property type="term" value="F:RNA-directed DNA polymerase activity"/>
    <property type="evidence" value="ECO:0007669"/>
    <property type="project" value="UniProtKB-KW"/>
</dbReference>
<evidence type="ECO:0000256" key="4">
    <source>
        <dbReference type="ARBA" id="ARBA00022759"/>
    </source>
</evidence>
<dbReference type="Proteomes" id="UP000265520">
    <property type="component" value="Unassembled WGS sequence"/>
</dbReference>
<dbReference type="CDD" id="cd09274">
    <property type="entry name" value="RNase_HI_RT_Ty3"/>
    <property type="match status" value="1"/>
</dbReference>
<accession>A0A392NN59</accession>
<dbReference type="GO" id="GO:0004519">
    <property type="term" value="F:endonuclease activity"/>
    <property type="evidence" value="ECO:0007669"/>
    <property type="project" value="UniProtKB-KW"/>
</dbReference>
<dbReference type="Gene3D" id="3.10.20.370">
    <property type="match status" value="1"/>
</dbReference>
<dbReference type="InterPro" id="IPR036397">
    <property type="entry name" value="RNaseH_sf"/>
</dbReference>
<dbReference type="SUPFAM" id="SSF56672">
    <property type="entry name" value="DNA/RNA polymerases"/>
    <property type="match status" value="1"/>
</dbReference>
<dbReference type="PANTHER" id="PTHR37984">
    <property type="entry name" value="PROTEIN CBG26694"/>
    <property type="match status" value="1"/>
</dbReference>